<dbReference type="PANTHER" id="PTHR15672:SF25">
    <property type="entry name" value="OS01G0100600 PROTEIN"/>
    <property type="match status" value="1"/>
</dbReference>
<feature type="region of interest" description="Disordered" evidence="2">
    <location>
        <begin position="122"/>
        <end position="151"/>
    </location>
</feature>
<dbReference type="InterPro" id="IPR036867">
    <property type="entry name" value="R3H_dom_sf"/>
</dbReference>
<name>A0A8S0T445_OLEEU</name>
<sequence>MSLTEFAMVEELASLIKDNLPCKHLILSMEEALINFLQDDTRLDGVLELEPMNSYNRLLVHRLADIFGFSHHSVGEGDERHLILERCLETSMPSILVSDLLWQYDDLQSPTNIEVLRRKEVQPAIHAGESQNSGTESSHERKTTPFTSRERIFLADERETGLVKQRPQYDPKVARRMITHALGQRIKSTNHEPSLRDNKKYGHPVKDVRVQPEEEGAIKSSSHTETEVPSTTYPEPARFNVHEQRSQRTSFKTNLSADEREESNIQNDSSGKELMGAAKRLFANALGIHQREGNPSKCNETRQTKLT</sequence>
<dbReference type="Pfam" id="PF01424">
    <property type="entry name" value="R3H"/>
    <property type="match status" value="1"/>
</dbReference>
<proteinExistence type="predicted"/>
<keyword evidence="5" id="KW-1185">Reference proteome</keyword>
<reference evidence="4 5" key="1">
    <citation type="submission" date="2019-12" db="EMBL/GenBank/DDBJ databases">
        <authorList>
            <person name="Alioto T."/>
            <person name="Alioto T."/>
            <person name="Gomez Garrido J."/>
        </authorList>
    </citation>
    <scope>NUCLEOTIDE SEQUENCE [LARGE SCALE GENOMIC DNA]</scope>
</reference>
<feature type="compositionally biased region" description="Basic and acidic residues" evidence="2">
    <location>
        <begin position="189"/>
        <end position="212"/>
    </location>
</feature>
<dbReference type="PROSITE" id="PS51061">
    <property type="entry name" value="R3H"/>
    <property type="match status" value="1"/>
</dbReference>
<feature type="region of interest" description="Disordered" evidence="2">
    <location>
        <begin position="287"/>
        <end position="307"/>
    </location>
</feature>
<feature type="compositionally biased region" description="Polar residues" evidence="2">
    <location>
        <begin position="219"/>
        <end position="233"/>
    </location>
</feature>
<evidence type="ECO:0000259" key="3">
    <source>
        <dbReference type="PROSITE" id="PS51061"/>
    </source>
</evidence>
<dbReference type="CDD" id="cd02642">
    <property type="entry name" value="R3H_encore_like"/>
    <property type="match status" value="1"/>
</dbReference>
<dbReference type="SUPFAM" id="SSF82708">
    <property type="entry name" value="R3H domain"/>
    <property type="match status" value="1"/>
</dbReference>
<feature type="compositionally biased region" description="Basic and acidic residues" evidence="2">
    <location>
        <begin position="289"/>
        <end position="307"/>
    </location>
</feature>
<evidence type="ECO:0000256" key="2">
    <source>
        <dbReference type="SAM" id="MobiDB-lite"/>
    </source>
</evidence>
<dbReference type="OrthoDB" id="278430at2759"/>
<feature type="compositionally biased region" description="Polar residues" evidence="2">
    <location>
        <begin position="247"/>
        <end position="256"/>
    </location>
</feature>
<keyword evidence="1" id="KW-0597">Phosphoprotein</keyword>
<feature type="domain" description="R3H" evidence="3">
    <location>
        <begin position="23"/>
        <end position="88"/>
    </location>
</feature>
<evidence type="ECO:0000313" key="4">
    <source>
        <dbReference type="EMBL" id="CAA2999026.1"/>
    </source>
</evidence>
<dbReference type="InterPro" id="IPR001374">
    <property type="entry name" value="R3H_dom"/>
</dbReference>
<feature type="region of interest" description="Disordered" evidence="2">
    <location>
        <begin position="182"/>
        <end position="273"/>
    </location>
</feature>
<protein>
    <submittedName>
        <fullName evidence="4">R3H domain-containing 1-like isoform X1</fullName>
    </submittedName>
</protein>
<gene>
    <name evidence="4" type="ORF">OLEA9_A032276</name>
</gene>
<feature type="compositionally biased region" description="Basic and acidic residues" evidence="2">
    <location>
        <begin position="137"/>
        <end position="151"/>
    </location>
</feature>
<dbReference type="SMART" id="SM00393">
    <property type="entry name" value="R3H"/>
    <property type="match status" value="1"/>
</dbReference>
<dbReference type="GO" id="GO:0003676">
    <property type="term" value="F:nucleic acid binding"/>
    <property type="evidence" value="ECO:0007669"/>
    <property type="project" value="UniProtKB-UniRule"/>
</dbReference>
<dbReference type="Gene3D" id="3.30.1370.50">
    <property type="entry name" value="R3H-like domain"/>
    <property type="match status" value="1"/>
</dbReference>
<dbReference type="InterPro" id="IPR051937">
    <property type="entry name" value="R3H_domain_containing"/>
</dbReference>
<comment type="caution">
    <text evidence="4">The sequence shown here is derived from an EMBL/GenBank/DDBJ whole genome shotgun (WGS) entry which is preliminary data.</text>
</comment>
<dbReference type="Proteomes" id="UP000594638">
    <property type="component" value="Unassembled WGS sequence"/>
</dbReference>
<dbReference type="EMBL" id="CACTIH010005614">
    <property type="protein sequence ID" value="CAA2999026.1"/>
    <property type="molecule type" value="Genomic_DNA"/>
</dbReference>
<evidence type="ECO:0000313" key="5">
    <source>
        <dbReference type="Proteomes" id="UP000594638"/>
    </source>
</evidence>
<organism evidence="4 5">
    <name type="scientific">Olea europaea subsp. europaea</name>
    <dbReference type="NCBI Taxonomy" id="158383"/>
    <lineage>
        <taxon>Eukaryota</taxon>
        <taxon>Viridiplantae</taxon>
        <taxon>Streptophyta</taxon>
        <taxon>Embryophyta</taxon>
        <taxon>Tracheophyta</taxon>
        <taxon>Spermatophyta</taxon>
        <taxon>Magnoliopsida</taxon>
        <taxon>eudicotyledons</taxon>
        <taxon>Gunneridae</taxon>
        <taxon>Pentapetalae</taxon>
        <taxon>asterids</taxon>
        <taxon>lamiids</taxon>
        <taxon>Lamiales</taxon>
        <taxon>Oleaceae</taxon>
        <taxon>Oleeae</taxon>
        <taxon>Olea</taxon>
    </lineage>
</organism>
<dbReference type="PANTHER" id="PTHR15672">
    <property type="entry name" value="CAMP-REGULATED PHOSPHOPROTEIN 21 RELATED R3H DOMAIN CONTAINING PROTEIN"/>
    <property type="match status" value="1"/>
</dbReference>
<dbReference type="AlphaFoldDB" id="A0A8S0T445"/>
<dbReference type="Gramene" id="OE9A032276T1">
    <property type="protein sequence ID" value="OE9A032276C1"/>
    <property type="gene ID" value="OE9A032276"/>
</dbReference>
<evidence type="ECO:0000256" key="1">
    <source>
        <dbReference type="ARBA" id="ARBA00022553"/>
    </source>
</evidence>
<accession>A0A8S0T445</accession>